<dbReference type="OrthoDB" id="2513075at2"/>
<feature type="signal peptide" evidence="1">
    <location>
        <begin position="1"/>
        <end position="31"/>
    </location>
</feature>
<feature type="domain" description="3-keto-alpha-glucoside-1,2-lyase/3-keto-2-hydroxy-glucal hydratase" evidence="2">
    <location>
        <begin position="35"/>
        <end position="197"/>
    </location>
</feature>
<protein>
    <submittedName>
        <fullName evidence="3">DUF1080 domain-containing protein</fullName>
    </submittedName>
</protein>
<reference evidence="3 4" key="2">
    <citation type="submission" date="2019-01" db="EMBL/GenBank/DDBJ databases">
        <title>Tautonia sociabilis, a novel thermotolerant planctomycete of Isosphaeraceae family, isolated from a 4000 m deep subterranean habitat.</title>
        <authorList>
            <person name="Kovaleva O.L."/>
            <person name="Elcheninov A.G."/>
            <person name="Van Heerden E."/>
            <person name="Toshchakov S.V."/>
            <person name="Novikov A."/>
            <person name="Bonch-Osmolovskaya E.A."/>
            <person name="Kublanov I.V."/>
        </authorList>
    </citation>
    <scope>NUCLEOTIDE SEQUENCE [LARGE SCALE GENOMIC DNA]</scope>
    <source>
        <strain evidence="3 4">GM2012</strain>
    </source>
</reference>
<dbReference type="Proteomes" id="UP000280296">
    <property type="component" value="Unassembled WGS sequence"/>
</dbReference>
<dbReference type="Gene3D" id="2.60.120.560">
    <property type="entry name" value="Exo-inulinase, domain 1"/>
    <property type="match status" value="1"/>
</dbReference>
<dbReference type="RefSeq" id="WP_126725159.1">
    <property type="nucleotide sequence ID" value="NZ_RYZH01000016.1"/>
</dbReference>
<evidence type="ECO:0000256" key="1">
    <source>
        <dbReference type="SAM" id="SignalP"/>
    </source>
</evidence>
<feature type="chain" id="PRO_5019106137" evidence="1">
    <location>
        <begin position="32"/>
        <end position="200"/>
    </location>
</feature>
<evidence type="ECO:0000259" key="2">
    <source>
        <dbReference type="Pfam" id="PF06439"/>
    </source>
</evidence>
<gene>
    <name evidence="3" type="ORF">TsocGM_09915</name>
</gene>
<dbReference type="InterPro" id="IPR010496">
    <property type="entry name" value="AL/BT2_dom"/>
</dbReference>
<dbReference type="GO" id="GO:0016787">
    <property type="term" value="F:hydrolase activity"/>
    <property type="evidence" value="ECO:0007669"/>
    <property type="project" value="InterPro"/>
</dbReference>
<name>A0A432MKA5_9BACT</name>
<reference evidence="3 4" key="1">
    <citation type="submission" date="2018-12" db="EMBL/GenBank/DDBJ databases">
        <authorList>
            <person name="Toschakov S.V."/>
        </authorList>
    </citation>
    <scope>NUCLEOTIDE SEQUENCE [LARGE SCALE GENOMIC DNA]</scope>
    <source>
        <strain evidence="3 4">GM2012</strain>
    </source>
</reference>
<evidence type="ECO:0000313" key="3">
    <source>
        <dbReference type="EMBL" id="RUL87843.1"/>
    </source>
</evidence>
<accession>A0A432MKA5</accession>
<keyword evidence="4" id="KW-1185">Reference proteome</keyword>
<proteinExistence type="predicted"/>
<sequence length="200" mass="22072">MGLHARFPARSARSTVVALLAALSLVAASRADEPGFRPLFNGTDLTGWCHDGADLAGQTSAADGRFVVENGVLVITGSEETPPKMTEIDSSDSFDGDFTLRLEFRASENANSGLHLRDKEFRHQLQIRDYPRVGPYKDLKSYRPGDWNTIEVIVTGTRARCFCNGELLEDAMEIPEAGPISLQSETNVIEYRNIRIKDGR</sequence>
<comment type="caution">
    <text evidence="3">The sequence shown here is derived from an EMBL/GenBank/DDBJ whole genome shotgun (WGS) entry which is preliminary data.</text>
</comment>
<evidence type="ECO:0000313" key="4">
    <source>
        <dbReference type="Proteomes" id="UP000280296"/>
    </source>
</evidence>
<dbReference type="EMBL" id="RYZH01000016">
    <property type="protein sequence ID" value="RUL87843.1"/>
    <property type="molecule type" value="Genomic_DNA"/>
</dbReference>
<organism evidence="3 4">
    <name type="scientific">Tautonia sociabilis</name>
    <dbReference type="NCBI Taxonomy" id="2080755"/>
    <lineage>
        <taxon>Bacteria</taxon>
        <taxon>Pseudomonadati</taxon>
        <taxon>Planctomycetota</taxon>
        <taxon>Planctomycetia</taxon>
        <taxon>Isosphaerales</taxon>
        <taxon>Isosphaeraceae</taxon>
        <taxon>Tautonia</taxon>
    </lineage>
</organism>
<keyword evidence="1" id="KW-0732">Signal</keyword>
<dbReference type="AlphaFoldDB" id="A0A432MKA5"/>
<dbReference type="Pfam" id="PF06439">
    <property type="entry name" value="3keto-disac_hyd"/>
    <property type="match status" value="1"/>
</dbReference>